<dbReference type="GO" id="GO:0110001">
    <property type="term" value="C:toxin-antitoxin complex"/>
    <property type="evidence" value="ECO:0007669"/>
    <property type="project" value="InterPro"/>
</dbReference>
<evidence type="ECO:0000256" key="1">
    <source>
        <dbReference type="SAM" id="Phobius"/>
    </source>
</evidence>
<evidence type="ECO:0000313" key="4">
    <source>
        <dbReference type="Proteomes" id="UP000250169"/>
    </source>
</evidence>
<keyword evidence="2" id="KW-0378">Hydrolase</keyword>
<organism evidence="2 4">
    <name type="scientific">Capnocytophaga ochracea</name>
    <dbReference type="NCBI Taxonomy" id="1018"/>
    <lineage>
        <taxon>Bacteria</taxon>
        <taxon>Pseudomonadati</taxon>
        <taxon>Bacteroidota</taxon>
        <taxon>Flavobacteriia</taxon>
        <taxon>Flavobacteriales</taxon>
        <taxon>Flavobacteriaceae</taxon>
        <taxon>Capnocytophaga</taxon>
    </lineage>
</organism>
<dbReference type="EMBL" id="CP110230">
    <property type="protein sequence ID" value="UZD40091.1"/>
    <property type="molecule type" value="Genomic_DNA"/>
</dbReference>
<dbReference type="EC" id="3.1.-.-" evidence="2"/>
<keyword evidence="1" id="KW-0472">Membrane</keyword>
<dbReference type="Proteomes" id="UP000250169">
    <property type="component" value="Unassembled WGS sequence"/>
</dbReference>
<keyword evidence="1" id="KW-0812">Transmembrane</keyword>
<dbReference type="Pfam" id="PF09907">
    <property type="entry name" value="HigB_toxin"/>
    <property type="match status" value="1"/>
</dbReference>
<accession>A0A2X2SJ82</accession>
<dbReference type="Proteomes" id="UP001163262">
    <property type="component" value="Chromosome"/>
</dbReference>
<evidence type="ECO:0000313" key="2">
    <source>
        <dbReference type="EMBL" id="SQA93152.1"/>
    </source>
</evidence>
<feature type="transmembrane region" description="Helical" evidence="1">
    <location>
        <begin position="65"/>
        <end position="84"/>
    </location>
</feature>
<gene>
    <name evidence="2" type="primary">higB</name>
    <name evidence="2" type="ORF">NCTC11545_00517</name>
    <name evidence="3" type="ORF">OL231_07835</name>
</gene>
<name>A0A2X2SJ82_CAPOC</name>
<reference evidence="2 4" key="1">
    <citation type="submission" date="2018-06" db="EMBL/GenBank/DDBJ databases">
        <authorList>
            <consortium name="Pathogen Informatics"/>
            <person name="Doyle S."/>
        </authorList>
    </citation>
    <scope>NUCLEOTIDE SEQUENCE [LARGE SCALE GENOMIC DNA]</scope>
    <source>
        <strain evidence="2 4">NCTC11545</strain>
    </source>
</reference>
<dbReference type="EMBL" id="UAVS01000001">
    <property type="protein sequence ID" value="SQA93152.1"/>
    <property type="molecule type" value="Genomic_DNA"/>
</dbReference>
<dbReference type="GO" id="GO:0016787">
    <property type="term" value="F:hydrolase activity"/>
    <property type="evidence" value="ECO:0007669"/>
    <property type="project" value="UniProtKB-KW"/>
</dbReference>
<evidence type="ECO:0000313" key="3">
    <source>
        <dbReference type="EMBL" id="UZD40091.1"/>
    </source>
</evidence>
<dbReference type="GO" id="GO:0004519">
    <property type="term" value="F:endonuclease activity"/>
    <property type="evidence" value="ECO:0007669"/>
    <property type="project" value="InterPro"/>
</dbReference>
<reference evidence="3" key="2">
    <citation type="submission" date="2022-10" db="EMBL/GenBank/DDBJ databases">
        <title>Complete genome sequence of Capnocytophaga ochracea KCOM 2812 isolated from actinomycosis lesion.</title>
        <authorList>
            <person name="Kook J.-K."/>
            <person name="Park S.-N."/>
            <person name="Lim Y.K."/>
        </authorList>
    </citation>
    <scope>NUCLEOTIDE SEQUENCE</scope>
    <source>
        <strain evidence="3">KCOM 28121</strain>
    </source>
</reference>
<dbReference type="AlphaFoldDB" id="A0A2X2SJ82"/>
<dbReference type="InterPro" id="IPR018669">
    <property type="entry name" value="Toxin_HigB"/>
</dbReference>
<protein>
    <submittedName>
        <fullName evidence="3">Type II toxin-antitoxin system HigB family toxin</fullName>
    </submittedName>
    <submittedName>
        <fullName evidence="2">mRNA interferase HigB</fullName>
        <ecNumber evidence="2">3.1.-.-</ecNumber>
    </submittedName>
</protein>
<dbReference type="GO" id="GO:0003723">
    <property type="term" value="F:RNA binding"/>
    <property type="evidence" value="ECO:0007669"/>
    <property type="project" value="InterPro"/>
</dbReference>
<proteinExistence type="predicted"/>
<dbReference type="RefSeq" id="WP_009410971.1">
    <property type="nucleotide sequence ID" value="NZ_CP110230.1"/>
</dbReference>
<keyword evidence="1" id="KW-1133">Transmembrane helix</keyword>
<sequence>MRIIAKKAIVDFYTLHPGAKIPLEDWYKKAISAEWSCFADIKNDFNSVDAVGNGRFVFNIKGNHFRLVVLILFVPKIVYIRFIGTHKEYDKIEKINKV</sequence>